<dbReference type="Pfam" id="PF00380">
    <property type="entry name" value="Ribosomal_S9"/>
    <property type="match status" value="1"/>
</dbReference>
<dbReference type="InterPro" id="IPR020568">
    <property type="entry name" value="Ribosomal_Su5_D2-typ_SF"/>
</dbReference>
<evidence type="ECO:0000256" key="1">
    <source>
        <dbReference type="ARBA" id="ARBA00005251"/>
    </source>
</evidence>
<dbReference type="Gene3D" id="3.30.230.10">
    <property type="match status" value="1"/>
</dbReference>
<gene>
    <name evidence="6" type="primary">rpsI</name>
    <name evidence="6" type="ORF">CUN91_00770</name>
</gene>
<dbReference type="AlphaFoldDB" id="A0A2K8K5Y4"/>
<dbReference type="RefSeq" id="WP_157801554.1">
    <property type="nucleotide sequence ID" value="NZ_CP024798.1"/>
</dbReference>
<dbReference type="Proteomes" id="UP000230531">
    <property type="component" value="Chromosome"/>
</dbReference>
<sequence length="126" mass="14906">MKYISFSKKKTSRSKVIMKFGIGIILINNKTILDYFGKNFNNNIIIFPLLISNLKNFNFLIKVKGGGKNSQIFCIKISICKCILLFNYKLKKKFRKLNFFSVDDRIVERKKYGKKKSRKTEQYSKR</sequence>
<dbReference type="SUPFAM" id="SSF54211">
    <property type="entry name" value="Ribosomal protein S5 domain 2-like"/>
    <property type="match status" value="1"/>
</dbReference>
<dbReference type="GO" id="GO:0003723">
    <property type="term" value="F:RNA binding"/>
    <property type="evidence" value="ECO:0007669"/>
    <property type="project" value="TreeGrafter"/>
</dbReference>
<evidence type="ECO:0000256" key="5">
    <source>
        <dbReference type="ARBA" id="ARBA00035523"/>
    </source>
</evidence>
<organism evidence="6 7">
    <name type="scientific">Carsonella ruddii</name>
    <dbReference type="NCBI Taxonomy" id="114186"/>
    <lineage>
        <taxon>Bacteria</taxon>
        <taxon>Pseudomonadati</taxon>
        <taxon>Pseudomonadota</taxon>
        <taxon>Gammaproteobacteria</taxon>
        <taxon>Oceanospirillales</taxon>
        <taxon>Halomonadaceae</taxon>
        <taxon>Zymobacter group</taxon>
        <taxon>Candidatus Carsonella</taxon>
    </lineage>
</organism>
<dbReference type="GO" id="GO:0006412">
    <property type="term" value="P:translation"/>
    <property type="evidence" value="ECO:0007669"/>
    <property type="project" value="InterPro"/>
</dbReference>
<dbReference type="GO" id="GO:0003735">
    <property type="term" value="F:structural constituent of ribosome"/>
    <property type="evidence" value="ECO:0007669"/>
    <property type="project" value="InterPro"/>
</dbReference>
<dbReference type="GO" id="GO:0015935">
    <property type="term" value="C:small ribosomal subunit"/>
    <property type="evidence" value="ECO:0007669"/>
    <property type="project" value="TreeGrafter"/>
</dbReference>
<proteinExistence type="inferred from homology"/>
<dbReference type="InterPro" id="IPR000754">
    <property type="entry name" value="Ribosomal_uS9"/>
</dbReference>
<protein>
    <recommendedName>
        <fullName evidence="4">Small ribosomal subunit protein uS9</fullName>
    </recommendedName>
    <alternativeName>
        <fullName evidence="5">30S ribosomal protein S9</fullName>
    </alternativeName>
</protein>
<dbReference type="PANTHER" id="PTHR21569:SF1">
    <property type="entry name" value="SMALL RIBOSOMAL SUBUNIT PROTEIN US9M"/>
    <property type="match status" value="1"/>
</dbReference>
<evidence type="ECO:0000256" key="4">
    <source>
        <dbReference type="ARBA" id="ARBA00035259"/>
    </source>
</evidence>
<evidence type="ECO:0000313" key="6">
    <source>
        <dbReference type="EMBL" id="ATX33484.1"/>
    </source>
</evidence>
<reference evidence="6 7" key="1">
    <citation type="submission" date="2017-11" db="EMBL/GenBank/DDBJ databases">
        <title>The genome sequence of Candidatus Carsonella ruddii from the psyllid Bactericera trigonica.</title>
        <authorList>
            <person name="Katsir L."/>
            <person name="Zhepu R."/>
            <person name="Piasezky A."/>
            <person name="Jong J."/>
            <person name="Sela N."/>
            <person name="Freilich S."/>
            <person name="Bahar O."/>
        </authorList>
    </citation>
    <scope>NUCLEOTIDE SEQUENCE [LARGE SCALE GENOMIC DNA]</scope>
    <source>
        <strain evidence="6 7">BT</strain>
    </source>
</reference>
<dbReference type="EMBL" id="CP024798">
    <property type="protein sequence ID" value="ATX33484.1"/>
    <property type="molecule type" value="Genomic_DNA"/>
</dbReference>
<keyword evidence="2 6" id="KW-0689">Ribosomal protein</keyword>
<name>A0A2K8K5Y4_CARRU</name>
<evidence type="ECO:0000256" key="2">
    <source>
        <dbReference type="ARBA" id="ARBA00022980"/>
    </source>
</evidence>
<evidence type="ECO:0000313" key="7">
    <source>
        <dbReference type="Proteomes" id="UP000230531"/>
    </source>
</evidence>
<dbReference type="OrthoDB" id="6184236at2"/>
<accession>A0A2K8K5Y4</accession>
<dbReference type="InterPro" id="IPR014721">
    <property type="entry name" value="Ribsml_uS5_D2-typ_fold_subgr"/>
</dbReference>
<evidence type="ECO:0000256" key="3">
    <source>
        <dbReference type="ARBA" id="ARBA00023274"/>
    </source>
</evidence>
<keyword evidence="3" id="KW-0687">Ribonucleoprotein</keyword>
<dbReference type="PANTHER" id="PTHR21569">
    <property type="entry name" value="RIBOSOMAL PROTEIN S9"/>
    <property type="match status" value="1"/>
</dbReference>
<comment type="similarity">
    <text evidence="1">Belongs to the universal ribosomal protein uS9 family.</text>
</comment>